<dbReference type="STRING" id="536979.SAMN04488055_4711"/>
<gene>
    <name evidence="1" type="ORF">SAMN04488055_4711</name>
</gene>
<dbReference type="RefSeq" id="WP_074242020.1">
    <property type="nucleotide sequence ID" value="NZ_FSRA01000002.1"/>
</dbReference>
<accession>A0A1N6JZE5</accession>
<evidence type="ECO:0000313" key="1">
    <source>
        <dbReference type="EMBL" id="SIO49426.1"/>
    </source>
</evidence>
<organism evidence="1 2">
    <name type="scientific">Chitinophaga niabensis</name>
    <dbReference type="NCBI Taxonomy" id="536979"/>
    <lineage>
        <taxon>Bacteria</taxon>
        <taxon>Pseudomonadati</taxon>
        <taxon>Bacteroidota</taxon>
        <taxon>Chitinophagia</taxon>
        <taxon>Chitinophagales</taxon>
        <taxon>Chitinophagaceae</taxon>
        <taxon>Chitinophaga</taxon>
    </lineage>
</organism>
<evidence type="ECO:0000313" key="2">
    <source>
        <dbReference type="Proteomes" id="UP000185003"/>
    </source>
</evidence>
<dbReference type="Proteomes" id="UP000185003">
    <property type="component" value="Unassembled WGS sequence"/>
</dbReference>
<keyword evidence="2" id="KW-1185">Reference proteome</keyword>
<evidence type="ECO:0008006" key="3">
    <source>
        <dbReference type="Google" id="ProtNLM"/>
    </source>
</evidence>
<proteinExistence type="predicted"/>
<name>A0A1N6JZE5_9BACT</name>
<dbReference type="EMBL" id="FSRA01000002">
    <property type="protein sequence ID" value="SIO49426.1"/>
    <property type="molecule type" value="Genomic_DNA"/>
</dbReference>
<protein>
    <recommendedName>
        <fullName evidence="3">HEPN AbiU2-like domain-containing protein</fullName>
    </recommendedName>
</protein>
<reference evidence="1 2" key="1">
    <citation type="submission" date="2016-11" db="EMBL/GenBank/DDBJ databases">
        <authorList>
            <person name="Jaros S."/>
            <person name="Januszkiewicz K."/>
            <person name="Wedrychowicz H."/>
        </authorList>
    </citation>
    <scope>NUCLEOTIDE SEQUENCE [LARGE SCALE GENOMIC DNA]</scope>
    <source>
        <strain evidence="1 2">DSM 24787</strain>
    </source>
</reference>
<dbReference type="AlphaFoldDB" id="A0A1N6JZE5"/>
<sequence length="200" mass="23359">MLDFLSHFGSLLHIANNCKQDFDNWKFFREQDGKLSAHFYKLAEDYFRLLLVDLHAIFGESEQERCPLPQLFSNILAGKYPECKIPKKEVSYWIAVLEQQRSIIEKICILKEKKIDYTPLGDISITMGEIKKLILVMEIIIIQMCCHEDFGLPGILTIDERYHHNITEAFRRVELAKQYTELSKQFTINKNGASVMQKVI</sequence>